<dbReference type="Pfam" id="PF23559">
    <property type="entry name" value="WHD_DRP"/>
    <property type="match status" value="1"/>
</dbReference>
<dbReference type="Gramene" id="KXG28528">
    <property type="protein sequence ID" value="KXG28528"/>
    <property type="gene ID" value="SORBI_3005G133200"/>
</dbReference>
<dbReference type="PANTHER" id="PTHR36766:SF40">
    <property type="entry name" value="DISEASE RESISTANCE PROTEIN RGA3"/>
    <property type="match status" value="1"/>
</dbReference>
<dbReference type="SUPFAM" id="SSF52047">
    <property type="entry name" value="RNI-like"/>
    <property type="match status" value="1"/>
</dbReference>
<dbReference type="Gene3D" id="3.80.10.10">
    <property type="entry name" value="Ribonuclease Inhibitor"/>
    <property type="match status" value="3"/>
</dbReference>
<dbReference type="InterPro" id="IPR036388">
    <property type="entry name" value="WH-like_DNA-bd_sf"/>
</dbReference>
<dbReference type="InterPro" id="IPR058922">
    <property type="entry name" value="WHD_DRP"/>
</dbReference>
<dbReference type="SUPFAM" id="SSF52540">
    <property type="entry name" value="P-loop containing nucleoside triphosphate hydrolases"/>
    <property type="match status" value="1"/>
</dbReference>
<dbReference type="InParanoid" id="A0A1B6PS80"/>
<dbReference type="Gene3D" id="3.40.50.300">
    <property type="entry name" value="P-loop containing nucleotide triphosphate hydrolases"/>
    <property type="match status" value="1"/>
</dbReference>
<dbReference type="Proteomes" id="UP000000768">
    <property type="component" value="Chromosome 5"/>
</dbReference>
<keyword evidence="7" id="KW-1185">Reference proteome</keyword>
<dbReference type="EMBL" id="CM000764">
    <property type="protein sequence ID" value="KXG28528.1"/>
    <property type="molecule type" value="Genomic_DNA"/>
</dbReference>
<keyword evidence="2" id="KW-0611">Plant defense</keyword>
<dbReference type="Pfam" id="PF00931">
    <property type="entry name" value="NB-ARC"/>
    <property type="match status" value="1"/>
</dbReference>
<sequence>MIRKITHRFSISTDRAGFQLKPEGDDGGSGTSERIVDITRWSEEISRDQTALQLRPEDEDGDIIKRIGEIICRFEEITGDRAALHLGQEDGERTSWSGRESMWESRATSHLLDESCVFGRTKEKSHIVKLVISYSKCPGIHVLPIVGMGGIGKTTVAQMVYHEVQESYELMSWVHVPETFDLRKLAIAITESLTRQPCTYNNFSTIHDVLQQMVLKRSVFLVLDDLWNERQSCWQDFLRPLKVADTVTILVTTRSKEVAQLVQTIPHFELGSLPEDHCWQLFQRYAFGHRNIHEESTLVQVGRKIMQKCSGLPLAIKSIGCLLWSKMDMQTWMEISNSEFWEYSDNNEEILSALRLSFHRLPGRLKPCFLLCALYPKGEPFTKDDMIHLWIAHGYVQPSGCKTLEKVAGEYFDELNERSLIEMDTFYLVSREGHNYLKKSRVRSPVEISSGEISDTDHNFYELHIRSLVETSHKGTTESSLSFQLFRLHDMIWDLARSLSNGLFSAVAVDEGNLYMENEVQHLFLWLGRGRLKQNTQRGHPELMPISKSLDLLITYNQINNSLGVRMNPLTSSIQPGQLLESERLSFRDRAVAVISLRGAKSKHSGQWSRGTMGPRHRSRASDSEHLGLGSADWPDIAWEATIQTRPDSVEDPMNSVRRLAYFLPENKHKDMLSTQNQVSQLLKMNCLRTLILKHTFHHIGIYNFTYLRAFILYSCKDSGFISAIRNLKLLRYLNVSNCDSLTGKNLRHLTESICHLYSLEKLIVSTCWKEFSLQSCHLFSLRYLQLSVQFNDWSQHPLCHFHNLDTLCLGNCHSIAELPICIGNLMNLRCLQLIGISEIKKLNHDSLRCQCNNNKCQLTKVRFPALMELELDSLCELQDWCKSQDSDCPKMQSITVRNCNKLRRIPYFGSVRNLVIIKSAVIALHLSASNEPSQLQTLDINYCENLESLLGLENLCSLGSLYIAHCPKLTVLRQEKLLFRPQNILINDCPGLIEWCDEQDLYYQAPQMAKISDIVRAKQRGMTYFQACEHICLDICPEQGSELILSPDNWLPSELRLLRFGLESSGSVPPFHRGLSTLGKLEIRGCPKLEALMDLEELKTLHCLVIAGCPFLYILPEMKFPPLLRSLIVEGCHKLLSLPLNISNPSMFTELEVSDCQGLMYIAYLGPLNNLESFVLLHCPLLELREPLPVIPESVVVFLCPKLKKWCEIQSIEYQETMSDTSQEVNI</sequence>
<feature type="domain" description="NB-ARC" evidence="4">
    <location>
        <begin position="135"/>
        <end position="288"/>
    </location>
</feature>
<feature type="region of interest" description="Disordered" evidence="3">
    <location>
        <begin position="604"/>
        <end position="629"/>
    </location>
</feature>
<dbReference type="InterPro" id="IPR032675">
    <property type="entry name" value="LRR_dom_sf"/>
</dbReference>
<evidence type="ECO:0000259" key="5">
    <source>
        <dbReference type="Pfam" id="PF23559"/>
    </source>
</evidence>
<reference evidence="6 7" key="1">
    <citation type="journal article" date="2009" name="Nature">
        <title>The Sorghum bicolor genome and the diversification of grasses.</title>
        <authorList>
            <person name="Paterson A.H."/>
            <person name="Bowers J.E."/>
            <person name="Bruggmann R."/>
            <person name="Dubchak I."/>
            <person name="Grimwood J."/>
            <person name="Gundlach H."/>
            <person name="Haberer G."/>
            <person name="Hellsten U."/>
            <person name="Mitros T."/>
            <person name="Poliakov A."/>
            <person name="Schmutz J."/>
            <person name="Spannagl M."/>
            <person name="Tang H."/>
            <person name="Wang X."/>
            <person name="Wicker T."/>
            <person name="Bharti A.K."/>
            <person name="Chapman J."/>
            <person name="Feltus F.A."/>
            <person name="Gowik U."/>
            <person name="Grigoriev I.V."/>
            <person name="Lyons E."/>
            <person name="Maher C.A."/>
            <person name="Martis M."/>
            <person name="Narechania A."/>
            <person name="Otillar R.P."/>
            <person name="Penning B.W."/>
            <person name="Salamov A.A."/>
            <person name="Wang Y."/>
            <person name="Zhang L."/>
            <person name="Carpita N.C."/>
            <person name="Freeling M."/>
            <person name="Gingle A.R."/>
            <person name="Hash C.T."/>
            <person name="Keller B."/>
            <person name="Klein P."/>
            <person name="Kresovich S."/>
            <person name="McCann M.C."/>
            <person name="Ming R."/>
            <person name="Peterson D.G."/>
            <person name="Mehboob-ur-Rahman"/>
            <person name="Ware D."/>
            <person name="Westhoff P."/>
            <person name="Mayer K.F."/>
            <person name="Messing J."/>
            <person name="Rokhsar D.S."/>
        </authorList>
    </citation>
    <scope>NUCLEOTIDE SEQUENCE [LARGE SCALE GENOMIC DNA]</scope>
    <source>
        <strain evidence="7">cv. BTx623</strain>
    </source>
</reference>
<gene>
    <name evidence="6" type="ORF">SORBI_3005G133200</name>
</gene>
<evidence type="ECO:0000256" key="3">
    <source>
        <dbReference type="SAM" id="MobiDB-lite"/>
    </source>
</evidence>
<protein>
    <submittedName>
        <fullName evidence="6">Uncharacterized protein</fullName>
    </submittedName>
</protein>
<dbReference type="GO" id="GO:0043531">
    <property type="term" value="F:ADP binding"/>
    <property type="evidence" value="ECO:0007669"/>
    <property type="project" value="InterPro"/>
</dbReference>
<dbReference type="STRING" id="4558.A0A1B6PS80"/>
<evidence type="ECO:0000256" key="1">
    <source>
        <dbReference type="ARBA" id="ARBA00022737"/>
    </source>
</evidence>
<dbReference type="OMA" id="YIARCPR"/>
<dbReference type="Gene3D" id="1.10.10.10">
    <property type="entry name" value="Winged helix-like DNA-binding domain superfamily/Winged helix DNA-binding domain"/>
    <property type="match status" value="1"/>
</dbReference>
<dbReference type="AlphaFoldDB" id="A0A1B6PS80"/>
<organism evidence="6 7">
    <name type="scientific">Sorghum bicolor</name>
    <name type="common">Sorghum</name>
    <name type="synonym">Sorghum vulgare</name>
    <dbReference type="NCBI Taxonomy" id="4558"/>
    <lineage>
        <taxon>Eukaryota</taxon>
        <taxon>Viridiplantae</taxon>
        <taxon>Streptophyta</taxon>
        <taxon>Embryophyta</taxon>
        <taxon>Tracheophyta</taxon>
        <taxon>Spermatophyta</taxon>
        <taxon>Magnoliopsida</taxon>
        <taxon>Liliopsida</taxon>
        <taxon>Poales</taxon>
        <taxon>Poaceae</taxon>
        <taxon>PACMAD clade</taxon>
        <taxon>Panicoideae</taxon>
        <taxon>Andropogonodae</taxon>
        <taxon>Andropogoneae</taxon>
        <taxon>Sorghinae</taxon>
        <taxon>Sorghum</taxon>
    </lineage>
</organism>
<dbReference type="InterPro" id="IPR027417">
    <property type="entry name" value="P-loop_NTPase"/>
</dbReference>
<accession>A0A1B6PS80</accession>
<evidence type="ECO:0000259" key="4">
    <source>
        <dbReference type="Pfam" id="PF00931"/>
    </source>
</evidence>
<evidence type="ECO:0000313" key="7">
    <source>
        <dbReference type="Proteomes" id="UP000000768"/>
    </source>
</evidence>
<reference evidence="7" key="2">
    <citation type="journal article" date="2018" name="Plant J.">
        <title>The Sorghum bicolor reference genome: improved assembly, gene annotations, a transcriptome atlas, and signatures of genome organization.</title>
        <authorList>
            <person name="McCormick R.F."/>
            <person name="Truong S.K."/>
            <person name="Sreedasyam A."/>
            <person name="Jenkins J."/>
            <person name="Shu S."/>
            <person name="Sims D."/>
            <person name="Kennedy M."/>
            <person name="Amirebrahimi M."/>
            <person name="Weers B.D."/>
            <person name="McKinley B."/>
            <person name="Mattison A."/>
            <person name="Morishige D.T."/>
            <person name="Grimwood J."/>
            <person name="Schmutz J."/>
            <person name="Mullet J.E."/>
        </authorList>
    </citation>
    <scope>NUCLEOTIDE SEQUENCE [LARGE SCALE GENOMIC DNA]</scope>
    <source>
        <strain evidence="7">cv. BTx623</strain>
    </source>
</reference>
<dbReference type="SUPFAM" id="SSF52058">
    <property type="entry name" value="L domain-like"/>
    <property type="match status" value="1"/>
</dbReference>
<dbReference type="ExpressionAtlas" id="A0A1B6PS80">
    <property type="expression patterns" value="baseline and differential"/>
</dbReference>
<dbReference type="Gene3D" id="1.10.8.430">
    <property type="entry name" value="Helical domain of apoptotic protease-activating factors"/>
    <property type="match status" value="1"/>
</dbReference>
<name>A0A1B6PS80_SORBI</name>
<evidence type="ECO:0000256" key="2">
    <source>
        <dbReference type="ARBA" id="ARBA00022821"/>
    </source>
</evidence>
<dbReference type="GO" id="GO:0006952">
    <property type="term" value="P:defense response"/>
    <property type="evidence" value="ECO:0007669"/>
    <property type="project" value="UniProtKB-KW"/>
</dbReference>
<dbReference type="PRINTS" id="PR00364">
    <property type="entry name" value="DISEASERSIST"/>
</dbReference>
<feature type="domain" description="Disease resistance protein winged helix" evidence="5">
    <location>
        <begin position="374"/>
        <end position="422"/>
    </location>
</feature>
<dbReference type="PANTHER" id="PTHR36766">
    <property type="entry name" value="PLANT BROAD-SPECTRUM MILDEW RESISTANCE PROTEIN RPW8"/>
    <property type="match status" value="1"/>
</dbReference>
<dbReference type="InterPro" id="IPR002182">
    <property type="entry name" value="NB-ARC"/>
</dbReference>
<dbReference type="InterPro" id="IPR042197">
    <property type="entry name" value="Apaf_helical"/>
</dbReference>
<evidence type="ECO:0000313" key="6">
    <source>
        <dbReference type="EMBL" id="KXG28528.1"/>
    </source>
</evidence>
<keyword evidence="1" id="KW-0677">Repeat</keyword>
<proteinExistence type="predicted"/>